<protein>
    <submittedName>
        <fullName evidence="1">Uncharacterized protein</fullName>
    </submittedName>
</protein>
<evidence type="ECO:0000313" key="1">
    <source>
        <dbReference type="EMBL" id="CAE0673888.1"/>
    </source>
</evidence>
<name>A0A6U2ZE70_9EUKA</name>
<proteinExistence type="predicted"/>
<reference evidence="1" key="1">
    <citation type="submission" date="2021-01" db="EMBL/GenBank/DDBJ databases">
        <authorList>
            <person name="Corre E."/>
            <person name="Pelletier E."/>
            <person name="Niang G."/>
            <person name="Scheremetjew M."/>
            <person name="Finn R."/>
            <person name="Kale V."/>
            <person name="Holt S."/>
            <person name="Cochrane G."/>
            <person name="Meng A."/>
            <person name="Brown T."/>
            <person name="Cohen L."/>
        </authorList>
    </citation>
    <scope>NUCLEOTIDE SEQUENCE</scope>
    <source>
        <strain evidence="1">CCCM811</strain>
    </source>
</reference>
<accession>A0A6U2ZE70</accession>
<organism evidence="1">
    <name type="scientific">Lotharella globosa</name>
    <dbReference type="NCBI Taxonomy" id="91324"/>
    <lineage>
        <taxon>Eukaryota</taxon>
        <taxon>Sar</taxon>
        <taxon>Rhizaria</taxon>
        <taxon>Cercozoa</taxon>
        <taxon>Chlorarachniophyceae</taxon>
        <taxon>Lotharella</taxon>
    </lineage>
</organism>
<gene>
    <name evidence="1" type="ORF">LGLO00237_LOCUS25624</name>
</gene>
<dbReference type="AlphaFoldDB" id="A0A6U2ZE70"/>
<sequence>MGNLALCLMTENDHIATVRRSLPLLRLSRARPGEIIRVAGLPSTDSKATLRHPLTGEPCIWYRLRVYQTWWEFHGSDEAAMSYQKEDLLWETEKGTEFWLEDGSQSVKVDLRGIVSSRVSSIKSANQPGFPKCFPSHIMRQVSPRGTMKNRIQGYHEIEWIPVQDYEGSSRCVEVIGRCVERENVRHIVPVNCNEIPRDKHSGWGIVKKSWNALAERGPVMLVTNEGSILKKFCKCPSKRTLREQPAHSHGASETFENDFDRLFCIEDDDEDSP</sequence>
<dbReference type="EMBL" id="HBIV01035900">
    <property type="protein sequence ID" value="CAE0673888.1"/>
    <property type="molecule type" value="Transcribed_RNA"/>
</dbReference>